<keyword evidence="1" id="KW-0472">Membrane</keyword>
<keyword evidence="1" id="KW-0812">Transmembrane</keyword>
<sequence length="147" mass="16726">MIILKKVTVREDLASIPMIKTDIWVQVHQLPFGFMDTSDDVLVGSQIGRMVKYDDENNYGLWRKYMAVIVLIIIFDHPAYVIAHRRAYAHVHQAKPMDLTHIIVLVIRIDTRSLSTVTFFIMSMLLSISHGLPARILQGHPYGTAGP</sequence>
<evidence type="ECO:0000313" key="3">
    <source>
        <dbReference type="EnsemblPlants" id="KEH40609"/>
    </source>
</evidence>
<reference evidence="3" key="3">
    <citation type="submission" date="2015-04" db="UniProtKB">
        <authorList>
            <consortium name="EnsemblPlants"/>
        </authorList>
    </citation>
    <scope>IDENTIFICATION</scope>
    <source>
        <strain evidence="3">cv. Jemalong A17</strain>
    </source>
</reference>
<name>G8A032_MEDTR</name>
<accession>G8A032</accession>
<evidence type="ECO:0000313" key="2">
    <source>
        <dbReference type="EMBL" id="KEH40609.1"/>
    </source>
</evidence>
<dbReference type="PaxDb" id="3880-AES84820"/>
<reference evidence="2 4" key="2">
    <citation type="journal article" date="2014" name="BMC Genomics">
        <title>An improved genome release (version Mt4.0) for the model legume Medicago truncatula.</title>
        <authorList>
            <person name="Tang H."/>
            <person name="Krishnakumar V."/>
            <person name="Bidwell S."/>
            <person name="Rosen B."/>
            <person name="Chan A."/>
            <person name="Zhou S."/>
            <person name="Gentzbittel L."/>
            <person name="Childs K.L."/>
            <person name="Yandell M."/>
            <person name="Gundlach H."/>
            <person name="Mayer K.F."/>
            <person name="Schwartz D.C."/>
            <person name="Town C.D."/>
        </authorList>
    </citation>
    <scope>GENOME REANNOTATION</scope>
    <source>
        <strain evidence="2">A17</strain>
        <strain evidence="3 4">cv. Jemalong A17</strain>
    </source>
</reference>
<reference evidence="2 4" key="1">
    <citation type="journal article" date="2011" name="Nature">
        <title>The Medicago genome provides insight into the evolution of rhizobial symbioses.</title>
        <authorList>
            <person name="Young N.D."/>
            <person name="Debelle F."/>
            <person name="Oldroyd G.E."/>
            <person name="Geurts R."/>
            <person name="Cannon S.B."/>
            <person name="Udvardi M.K."/>
            <person name="Benedito V.A."/>
            <person name="Mayer K.F."/>
            <person name="Gouzy J."/>
            <person name="Schoof H."/>
            <person name="Van de Peer Y."/>
            <person name="Proost S."/>
            <person name="Cook D.R."/>
            <person name="Meyers B.C."/>
            <person name="Spannagl M."/>
            <person name="Cheung F."/>
            <person name="De Mita S."/>
            <person name="Krishnakumar V."/>
            <person name="Gundlach H."/>
            <person name="Zhou S."/>
            <person name="Mudge J."/>
            <person name="Bharti A.K."/>
            <person name="Murray J.D."/>
            <person name="Naoumkina M.A."/>
            <person name="Rosen B."/>
            <person name="Silverstein K.A."/>
            <person name="Tang H."/>
            <person name="Rombauts S."/>
            <person name="Zhao P.X."/>
            <person name="Zhou P."/>
            <person name="Barbe V."/>
            <person name="Bardou P."/>
            <person name="Bechner M."/>
            <person name="Bellec A."/>
            <person name="Berger A."/>
            <person name="Berges H."/>
            <person name="Bidwell S."/>
            <person name="Bisseling T."/>
            <person name="Choisne N."/>
            <person name="Couloux A."/>
            <person name="Denny R."/>
            <person name="Deshpande S."/>
            <person name="Dai X."/>
            <person name="Doyle J.J."/>
            <person name="Dudez A.M."/>
            <person name="Farmer A.D."/>
            <person name="Fouteau S."/>
            <person name="Franken C."/>
            <person name="Gibelin C."/>
            <person name="Gish J."/>
            <person name="Goldstein S."/>
            <person name="Gonzalez A.J."/>
            <person name="Green P.J."/>
            <person name="Hallab A."/>
            <person name="Hartog M."/>
            <person name="Hua A."/>
            <person name="Humphray S.J."/>
            <person name="Jeong D.H."/>
            <person name="Jing Y."/>
            <person name="Jocker A."/>
            <person name="Kenton S.M."/>
            <person name="Kim D.J."/>
            <person name="Klee K."/>
            <person name="Lai H."/>
            <person name="Lang C."/>
            <person name="Lin S."/>
            <person name="Macmil S.L."/>
            <person name="Magdelenat G."/>
            <person name="Matthews L."/>
            <person name="McCorrison J."/>
            <person name="Monaghan E.L."/>
            <person name="Mun J.H."/>
            <person name="Najar F.Z."/>
            <person name="Nicholson C."/>
            <person name="Noirot C."/>
            <person name="O'Bleness M."/>
            <person name="Paule C.R."/>
            <person name="Poulain J."/>
            <person name="Prion F."/>
            <person name="Qin B."/>
            <person name="Qu C."/>
            <person name="Retzel E.F."/>
            <person name="Riddle C."/>
            <person name="Sallet E."/>
            <person name="Samain S."/>
            <person name="Samson N."/>
            <person name="Sanders I."/>
            <person name="Saurat O."/>
            <person name="Scarpelli C."/>
            <person name="Schiex T."/>
            <person name="Segurens B."/>
            <person name="Severin A.J."/>
            <person name="Sherrier D.J."/>
            <person name="Shi R."/>
            <person name="Sims S."/>
            <person name="Singer S.R."/>
            <person name="Sinharoy S."/>
            <person name="Sterck L."/>
            <person name="Viollet A."/>
            <person name="Wang B.B."/>
            <person name="Wang K."/>
            <person name="Wang M."/>
            <person name="Wang X."/>
            <person name="Warfsmann J."/>
            <person name="Weissenbach J."/>
            <person name="White D.D."/>
            <person name="White J.D."/>
            <person name="Wiley G.B."/>
            <person name="Wincker P."/>
            <person name="Xing Y."/>
            <person name="Yang L."/>
            <person name="Yao Z."/>
            <person name="Ying F."/>
            <person name="Zhai J."/>
            <person name="Zhou L."/>
            <person name="Zuber A."/>
            <person name="Denarie J."/>
            <person name="Dixon R.A."/>
            <person name="May G.D."/>
            <person name="Schwartz D.C."/>
            <person name="Rogers J."/>
            <person name="Quetier F."/>
            <person name="Town C.D."/>
            <person name="Roe B.A."/>
        </authorList>
    </citation>
    <scope>NUCLEOTIDE SEQUENCE [LARGE SCALE GENOMIC DNA]</scope>
    <source>
        <strain evidence="2">A17</strain>
        <strain evidence="3 4">cv. Jemalong A17</strain>
    </source>
</reference>
<proteinExistence type="predicted"/>
<dbReference type="EnsemblPlants" id="KEH40609">
    <property type="protein sequence ID" value="KEH40609"/>
    <property type="gene ID" value="MTR_1g032270"/>
</dbReference>
<feature type="transmembrane region" description="Helical" evidence="1">
    <location>
        <begin position="65"/>
        <end position="82"/>
    </location>
</feature>
<evidence type="ECO:0000313" key="4">
    <source>
        <dbReference type="Proteomes" id="UP000002051"/>
    </source>
</evidence>
<keyword evidence="1" id="KW-1133">Transmembrane helix</keyword>
<organism evidence="3">
    <name type="scientific">Medicago truncatula</name>
    <name type="common">Barrel medic</name>
    <name type="synonym">Medicago tribuloides</name>
    <dbReference type="NCBI Taxonomy" id="3880"/>
    <lineage>
        <taxon>Eukaryota</taxon>
        <taxon>Viridiplantae</taxon>
        <taxon>Streptophyta</taxon>
        <taxon>Embryophyta</taxon>
        <taxon>Tracheophyta</taxon>
        <taxon>Spermatophyta</taxon>
        <taxon>Magnoliopsida</taxon>
        <taxon>eudicotyledons</taxon>
        <taxon>Gunneridae</taxon>
        <taxon>Pentapetalae</taxon>
        <taxon>rosids</taxon>
        <taxon>fabids</taxon>
        <taxon>Fabales</taxon>
        <taxon>Fabaceae</taxon>
        <taxon>Papilionoideae</taxon>
        <taxon>50 kb inversion clade</taxon>
        <taxon>NPAAA clade</taxon>
        <taxon>Hologalegina</taxon>
        <taxon>IRL clade</taxon>
        <taxon>Trifolieae</taxon>
        <taxon>Medicago</taxon>
    </lineage>
</organism>
<evidence type="ECO:0000256" key="1">
    <source>
        <dbReference type="SAM" id="Phobius"/>
    </source>
</evidence>
<dbReference type="EMBL" id="CM001217">
    <property type="protein sequence ID" value="KEH40609.1"/>
    <property type="molecule type" value="Genomic_DNA"/>
</dbReference>
<dbReference type="HOGENOM" id="CLU_1770792_0_0_1"/>
<dbReference type="Proteomes" id="UP000002051">
    <property type="component" value="Unassembled WGS sequence"/>
</dbReference>
<gene>
    <name evidence="2" type="ordered locus">MTR_1g032270</name>
</gene>
<dbReference type="AlphaFoldDB" id="G8A032"/>
<protein>
    <submittedName>
        <fullName evidence="2">DUF4283 domain protein</fullName>
    </submittedName>
</protein>
<keyword evidence="4" id="KW-1185">Reference proteome</keyword>